<keyword evidence="1" id="KW-0472">Membrane</keyword>
<proteinExistence type="predicted"/>
<keyword evidence="1" id="KW-1133">Transmembrane helix</keyword>
<keyword evidence="3" id="KW-1185">Reference proteome</keyword>
<accession>A0ABT8NA51</accession>
<evidence type="ECO:0000256" key="1">
    <source>
        <dbReference type="SAM" id="Phobius"/>
    </source>
</evidence>
<feature type="transmembrane region" description="Helical" evidence="1">
    <location>
        <begin position="163"/>
        <end position="185"/>
    </location>
</feature>
<reference evidence="2 3" key="1">
    <citation type="submission" date="2023-07" db="EMBL/GenBank/DDBJ databases">
        <title>Novel species in genus Planococcus.</title>
        <authorList>
            <person name="Ning S."/>
        </authorList>
    </citation>
    <scope>NUCLEOTIDE SEQUENCE [LARGE SCALE GENOMIC DNA]</scope>
    <source>
        <strain evidence="2 3">N017</strain>
    </source>
</reference>
<evidence type="ECO:0000313" key="2">
    <source>
        <dbReference type="EMBL" id="MDN7244731.1"/>
    </source>
</evidence>
<evidence type="ECO:0008006" key="4">
    <source>
        <dbReference type="Google" id="ProtNLM"/>
    </source>
</evidence>
<dbReference type="RefSeq" id="WP_301855229.1">
    <property type="nucleotide sequence ID" value="NZ_JAUJWU010000001.1"/>
</dbReference>
<gene>
    <name evidence="2" type="ORF">QWY13_04420</name>
</gene>
<feature type="transmembrane region" description="Helical" evidence="1">
    <location>
        <begin position="33"/>
        <end position="51"/>
    </location>
</feature>
<feature type="transmembrane region" description="Helical" evidence="1">
    <location>
        <begin position="71"/>
        <end position="93"/>
    </location>
</feature>
<organism evidence="2 3">
    <name type="scientific">Planococcus shenhongbingii</name>
    <dbReference type="NCBI Taxonomy" id="3058398"/>
    <lineage>
        <taxon>Bacteria</taxon>
        <taxon>Bacillati</taxon>
        <taxon>Bacillota</taxon>
        <taxon>Bacilli</taxon>
        <taxon>Bacillales</taxon>
        <taxon>Caryophanaceae</taxon>
        <taxon>Planococcus</taxon>
    </lineage>
</organism>
<keyword evidence="1" id="KW-0812">Transmembrane</keyword>
<sequence>MIFDFKFWHYFTRQGELIHNLQENEMRKFNQRLAWIFALGVLLFALREIWGMNTTSLTPYLTEASWDAYTLARWTSLAGTLIWAGLYLAFHSYGVAFLFSKLTKMTFRAAIVMQAYVVALLVIEKALTFFLFAVTGFTMPVSLFSFGPLAVTFLDNTLMNHSFLIFFFNQLTIFTSLIIAVQYRYVRSFTAFSPKLILLLLILIHIVAALAIAAFSAYVPIGEMLSDFTRGGASIE</sequence>
<comment type="caution">
    <text evidence="2">The sequence shown here is derived from an EMBL/GenBank/DDBJ whole genome shotgun (WGS) entry which is preliminary data.</text>
</comment>
<feature type="transmembrane region" description="Helical" evidence="1">
    <location>
        <begin position="197"/>
        <end position="221"/>
    </location>
</feature>
<protein>
    <recommendedName>
        <fullName evidence="4">Yip1 domain-containing protein</fullName>
    </recommendedName>
</protein>
<name>A0ABT8NA51_9BACL</name>
<evidence type="ECO:0000313" key="3">
    <source>
        <dbReference type="Proteomes" id="UP001172142"/>
    </source>
</evidence>
<feature type="transmembrane region" description="Helical" evidence="1">
    <location>
        <begin position="129"/>
        <end position="151"/>
    </location>
</feature>
<dbReference type="Proteomes" id="UP001172142">
    <property type="component" value="Unassembled WGS sequence"/>
</dbReference>
<dbReference type="EMBL" id="JAUJWU010000001">
    <property type="protein sequence ID" value="MDN7244731.1"/>
    <property type="molecule type" value="Genomic_DNA"/>
</dbReference>